<reference evidence="1" key="1">
    <citation type="submission" date="2021-01" db="EMBL/GenBank/DDBJ databases">
        <title>Chromosome-level genome assembly of a human fungal pathogen reveals clustering of transcriptionally co-regulated genes.</title>
        <authorList>
            <person name="Voorhies M."/>
            <person name="Cohen S."/>
            <person name="Shea T.P."/>
            <person name="Petrus S."/>
            <person name="Munoz J.F."/>
            <person name="Poplawski S."/>
            <person name="Goldman W.E."/>
            <person name="Michael T."/>
            <person name="Cuomo C.A."/>
            <person name="Sil A."/>
            <person name="Beyhan S."/>
        </authorList>
    </citation>
    <scope>NUCLEOTIDE SEQUENCE</scope>
    <source>
        <strain evidence="1">H88</strain>
    </source>
</reference>
<organism evidence="1 2">
    <name type="scientific">Ajellomyces capsulatus (strain H88)</name>
    <name type="common">Darling's disease fungus</name>
    <name type="synonym">Histoplasma capsulatum</name>
    <dbReference type="NCBI Taxonomy" id="544711"/>
    <lineage>
        <taxon>Eukaryota</taxon>
        <taxon>Fungi</taxon>
        <taxon>Dikarya</taxon>
        <taxon>Ascomycota</taxon>
        <taxon>Pezizomycotina</taxon>
        <taxon>Eurotiomycetes</taxon>
        <taxon>Eurotiomycetidae</taxon>
        <taxon>Onygenales</taxon>
        <taxon>Ajellomycetaceae</taxon>
        <taxon>Histoplasma</taxon>
    </lineage>
</organism>
<accession>A0A8A1LEG2</accession>
<dbReference type="Proteomes" id="UP000663419">
    <property type="component" value="Chromosome 1"/>
</dbReference>
<dbReference type="EMBL" id="CP069102">
    <property type="protein sequence ID" value="QSS50382.1"/>
    <property type="molecule type" value="Genomic_DNA"/>
</dbReference>
<protein>
    <submittedName>
        <fullName evidence="1">Uncharacterized protein</fullName>
    </submittedName>
</protein>
<dbReference type="AlphaFoldDB" id="A0A8A1LEG2"/>
<dbReference type="VEuPathDB" id="FungiDB:I7I53_11054"/>
<gene>
    <name evidence="1" type="ORF">I7I53_11054</name>
</gene>
<name>A0A8A1LEG2_AJEC8</name>
<proteinExistence type="predicted"/>
<evidence type="ECO:0000313" key="1">
    <source>
        <dbReference type="EMBL" id="QSS50382.1"/>
    </source>
</evidence>
<sequence>MLLLLLCGYSKVTYPPREGRAAGARKQSKHSSFGTRGFLVFSTCQRRPAYIIYSSSHLVVVFEANPLHSKFNPLFIFS</sequence>
<evidence type="ECO:0000313" key="2">
    <source>
        <dbReference type="Proteomes" id="UP000663419"/>
    </source>
</evidence>